<gene>
    <name evidence="1" type="ORF">LX97_00568</name>
</gene>
<comment type="caution">
    <text evidence="1">The sequence shown here is derived from an EMBL/GenBank/DDBJ whole genome shotgun (WGS) entry which is preliminary data.</text>
</comment>
<reference evidence="1 2" key="1">
    <citation type="submission" date="2018-06" db="EMBL/GenBank/DDBJ databases">
        <title>Genomic Encyclopedia of Archaeal and Bacterial Type Strains, Phase II (KMG-II): from individual species to whole genera.</title>
        <authorList>
            <person name="Goeker M."/>
        </authorList>
    </citation>
    <scope>NUCLEOTIDE SEQUENCE [LARGE SCALE GENOMIC DNA]</scope>
    <source>
        <strain evidence="1 2">DSM 17205</strain>
    </source>
</reference>
<organism evidence="1 2">
    <name type="scientific">Nonlabens dokdonensis</name>
    <dbReference type="NCBI Taxonomy" id="328515"/>
    <lineage>
        <taxon>Bacteria</taxon>
        <taxon>Pseudomonadati</taxon>
        <taxon>Bacteroidota</taxon>
        <taxon>Flavobacteriia</taxon>
        <taxon>Flavobacteriales</taxon>
        <taxon>Flavobacteriaceae</taxon>
        <taxon>Nonlabens</taxon>
    </lineage>
</organism>
<evidence type="ECO:0000313" key="2">
    <source>
        <dbReference type="Proteomes" id="UP000248584"/>
    </source>
</evidence>
<accession>A0ABX5Q0I6</accession>
<dbReference type="EMBL" id="QKZR01000001">
    <property type="protein sequence ID" value="PZX43567.1"/>
    <property type="molecule type" value="Genomic_DNA"/>
</dbReference>
<dbReference type="RefSeq" id="WP_015361381.1">
    <property type="nucleotide sequence ID" value="NZ_QKZR01000001.1"/>
</dbReference>
<name>A0ABX5Q0I6_9FLAO</name>
<evidence type="ECO:0008006" key="3">
    <source>
        <dbReference type="Google" id="ProtNLM"/>
    </source>
</evidence>
<protein>
    <recommendedName>
        <fullName evidence="3">Antitoxin</fullName>
    </recommendedName>
</protein>
<dbReference type="Proteomes" id="UP000248584">
    <property type="component" value="Unassembled WGS sequence"/>
</dbReference>
<keyword evidence="2" id="KW-1185">Reference proteome</keyword>
<sequence>MAKIKTLKSEAQDYFDTSMSNMSTSDRVKASREGKRLILAINEFFKETNEASLMDLMKEITVKKKKIEVRLKGRR</sequence>
<evidence type="ECO:0000313" key="1">
    <source>
        <dbReference type="EMBL" id="PZX43567.1"/>
    </source>
</evidence>
<proteinExistence type="predicted"/>